<evidence type="ECO:0000313" key="1">
    <source>
        <dbReference type="EMBL" id="OQP55892.1"/>
    </source>
</evidence>
<accession>A0A1V9FC98</accession>
<dbReference type="AlphaFoldDB" id="A0A1V9FC98"/>
<evidence type="ECO:0000313" key="2">
    <source>
        <dbReference type="Proteomes" id="UP000192610"/>
    </source>
</evidence>
<reference evidence="2" key="1">
    <citation type="submission" date="2016-04" db="EMBL/GenBank/DDBJ databases">
        <authorList>
            <person name="Chen L."/>
            <person name="Zhuang W."/>
            <person name="Wang G."/>
        </authorList>
    </citation>
    <scope>NUCLEOTIDE SEQUENCE [LARGE SCALE GENOMIC DNA]</scope>
    <source>
        <strain evidence="2">17621</strain>
    </source>
</reference>
<keyword evidence="2" id="KW-1185">Reference proteome</keyword>
<dbReference type="EMBL" id="LVXG01000002">
    <property type="protein sequence ID" value="OQP55892.1"/>
    <property type="molecule type" value="Genomic_DNA"/>
</dbReference>
<evidence type="ECO:0008006" key="3">
    <source>
        <dbReference type="Google" id="ProtNLM"/>
    </source>
</evidence>
<comment type="caution">
    <text evidence="1">The sequence shown here is derived from an EMBL/GenBank/DDBJ whole genome shotgun (WGS) entry which is preliminary data.</text>
</comment>
<organism evidence="1 2">
    <name type="scientific">Niastella yeongjuensis</name>
    <dbReference type="NCBI Taxonomy" id="354355"/>
    <lineage>
        <taxon>Bacteria</taxon>
        <taxon>Pseudomonadati</taxon>
        <taxon>Bacteroidota</taxon>
        <taxon>Chitinophagia</taxon>
        <taxon>Chitinophagales</taxon>
        <taxon>Chitinophagaceae</taxon>
        <taxon>Niastella</taxon>
    </lineage>
</organism>
<name>A0A1V9FC98_9BACT</name>
<protein>
    <recommendedName>
        <fullName evidence="3">Lipocalin-like domain-containing protein</fullName>
    </recommendedName>
</protein>
<dbReference type="RefSeq" id="WP_133053817.1">
    <property type="nucleotide sequence ID" value="NZ_FOCZ01000010.1"/>
</dbReference>
<proteinExistence type="predicted"/>
<dbReference type="Proteomes" id="UP000192610">
    <property type="component" value="Unassembled WGS sequence"/>
</dbReference>
<gene>
    <name evidence="1" type="ORF">A4H97_20085</name>
</gene>
<dbReference type="OrthoDB" id="672518at2"/>
<sequence length="147" mass="16552">MIHHVANGVNGKRSLTTLACMALLTLFIGACKKDEEPGITLKLMNRWSLVQINDTAYAPNTAPDTSHYIGAGDDYFEFRKDGRFYSSIMKALDSARYTYSEANLKINVGNCQYKILYITNNAMELWDPHYTPGGFTGYVSHKVTLKR</sequence>